<reference evidence="1 2" key="1">
    <citation type="submission" date="2019-03" db="EMBL/GenBank/DDBJ databases">
        <title>First draft genome of Liparis tanakae, snailfish: a comprehensive survey of snailfish specific genes.</title>
        <authorList>
            <person name="Kim W."/>
            <person name="Song I."/>
            <person name="Jeong J.-H."/>
            <person name="Kim D."/>
            <person name="Kim S."/>
            <person name="Ryu S."/>
            <person name="Song J.Y."/>
            <person name="Lee S.K."/>
        </authorList>
    </citation>
    <scope>NUCLEOTIDE SEQUENCE [LARGE SCALE GENOMIC DNA]</scope>
    <source>
        <tissue evidence="1">Muscle</tissue>
    </source>
</reference>
<gene>
    <name evidence="1" type="ORF">EYF80_052200</name>
</gene>
<evidence type="ECO:0000313" key="2">
    <source>
        <dbReference type="Proteomes" id="UP000314294"/>
    </source>
</evidence>
<dbReference type="AlphaFoldDB" id="A0A4Z2FA41"/>
<protein>
    <submittedName>
        <fullName evidence="1">Uncharacterized protein</fullName>
    </submittedName>
</protein>
<accession>A0A4Z2FA41</accession>
<evidence type="ECO:0000313" key="1">
    <source>
        <dbReference type="EMBL" id="TNN37643.1"/>
    </source>
</evidence>
<proteinExistence type="predicted"/>
<dbReference type="Proteomes" id="UP000314294">
    <property type="component" value="Unassembled WGS sequence"/>
</dbReference>
<organism evidence="1 2">
    <name type="scientific">Liparis tanakae</name>
    <name type="common">Tanaka's snailfish</name>
    <dbReference type="NCBI Taxonomy" id="230148"/>
    <lineage>
        <taxon>Eukaryota</taxon>
        <taxon>Metazoa</taxon>
        <taxon>Chordata</taxon>
        <taxon>Craniata</taxon>
        <taxon>Vertebrata</taxon>
        <taxon>Euteleostomi</taxon>
        <taxon>Actinopterygii</taxon>
        <taxon>Neopterygii</taxon>
        <taxon>Teleostei</taxon>
        <taxon>Neoteleostei</taxon>
        <taxon>Acanthomorphata</taxon>
        <taxon>Eupercaria</taxon>
        <taxon>Perciformes</taxon>
        <taxon>Cottioidei</taxon>
        <taxon>Cottales</taxon>
        <taxon>Liparidae</taxon>
        <taxon>Liparis</taxon>
    </lineage>
</organism>
<name>A0A4Z2FA41_9TELE</name>
<comment type="caution">
    <text evidence="1">The sequence shown here is derived from an EMBL/GenBank/DDBJ whole genome shotgun (WGS) entry which is preliminary data.</text>
</comment>
<sequence length="135" mass="15518">MPRWLGVKGSRKALRLLKMIFTQARLWALRWPDRRRAQMVRAEQYTTTSAGPRNPNTSRQMTIGGLHPFSEKRWKQWKSVCLTSLRREVVQETAVSTSAHTPMQVPRAALGDRSCLALNGWQMAPQRSTAMHMMV</sequence>
<keyword evidence="2" id="KW-1185">Reference proteome</keyword>
<dbReference type="EMBL" id="SRLO01001462">
    <property type="protein sequence ID" value="TNN37643.1"/>
    <property type="molecule type" value="Genomic_DNA"/>
</dbReference>